<accession>A0ACD4NNX5</accession>
<protein>
    <submittedName>
        <fullName evidence="1">Uncharacterized protein</fullName>
    </submittedName>
</protein>
<evidence type="ECO:0000313" key="2">
    <source>
        <dbReference type="Proteomes" id="UP001163223"/>
    </source>
</evidence>
<proteinExistence type="predicted"/>
<reference evidence="1" key="1">
    <citation type="submission" date="2022-11" db="EMBL/GenBank/DDBJ databases">
        <title>beta-Carotene-producing bacterium, Jeongeuplla avenae sp. nov., alleviates the salt stress of Arabidopsis seedlings.</title>
        <authorList>
            <person name="Jiang L."/>
            <person name="Lee J."/>
        </authorList>
    </citation>
    <scope>NUCLEOTIDE SEQUENCE</scope>
    <source>
        <strain evidence="1">DY_R2A_6</strain>
    </source>
</reference>
<name>A0ACD4NNX5_9HYPH</name>
<dbReference type="Proteomes" id="UP001163223">
    <property type="component" value="Chromosome"/>
</dbReference>
<keyword evidence="2" id="KW-1185">Reference proteome</keyword>
<gene>
    <name evidence="1" type="ORF">OXU80_27205</name>
</gene>
<sequence>MTTESRRVPRHAGFVQPDLETAIRHPGDLVEAAAVAAAESYEVATGTGWIVHLA</sequence>
<dbReference type="EMBL" id="CP113520">
    <property type="protein sequence ID" value="WAJ28453.1"/>
    <property type="molecule type" value="Genomic_DNA"/>
</dbReference>
<evidence type="ECO:0000313" key="1">
    <source>
        <dbReference type="EMBL" id="WAJ28453.1"/>
    </source>
</evidence>
<organism evidence="1 2">
    <name type="scientific">Antarcticirhabdus aurantiaca</name>
    <dbReference type="NCBI Taxonomy" id="2606717"/>
    <lineage>
        <taxon>Bacteria</taxon>
        <taxon>Pseudomonadati</taxon>
        <taxon>Pseudomonadota</taxon>
        <taxon>Alphaproteobacteria</taxon>
        <taxon>Hyphomicrobiales</taxon>
        <taxon>Aurantimonadaceae</taxon>
        <taxon>Antarcticirhabdus</taxon>
    </lineage>
</organism>